<evidence type="ECO:0000313" key="2">
    <source>
        <dbReference type="EMBL" id="PYI25801.1"/>
    </source>
</evidence>
<reference evidence="2 3" key="1">
    <citation type="submission" date="2018-02" db="EMBL/GenBank/DDBJ databases">
        <title>The genomes of Aspergillus section Nigri reveals drivers in fungal speciation.</title>
        <authorList>
            <consortium name="DOE Joint Genome Institute"/>
            <person name="Vesth T.C."/>
            <person name="Nybo J."/>
            <person name="Theobald S."/>
            <person name="Brandl J."/>
            <person name="Frisvad J.C."/>
            <person name="Nielsen K.F."/>
            <person name="Lyhne E.K."/>
            <person name="Kogle M.E."/>
            <person name="Kuo A."/>
            <person name="Riley R."/>
            <person name="Clum A."/>
            <person name="Nolan M."/>
            <person name="Lipzen A."/>
            <person name="Salamov A."/>
            <person name="Henrissat B."/>
            <person name="Wiebenga A."/>
            <person name="De vries R.P."/>
            <person name="Grigoriev I.V."/>
            <person name="Mortensen U.H."/>
            <person name="Andersen M.R."/>
            <person name="Baker S.E."/>
        </authorList>
    </citation>
    <scope>NUCLEOTIDE SEQUENCE [LARGE SCALE GENOMIC DNA]</scope>
    <source>
        <strain evidence="2 3">CBS 114.80</strain>
    </source>
</reference>
<dbReference type="Proteomes" id="UP000248817">
    <property type="component" value="Unassembled WGS sequence"/>
</dbReference>
<keyword evidence="3" id="KW-1185">Reference proteome</keyword>
<gene>
    <name evidence="2" type="ORF">BP00DRAFT_451764</name>
</gene>
<dbReference type="EMBL" id="KZ825625">
    <property type="protein sequence ID" value="PYI25801.1"/>
    <property type="molecule type" value="Genomic_DNA"/>
</dbReference>
<name>A0A2V5HPS0_9EURO</name>
<proteinExistence type="predicted"/>
<feature type="compositionally biased region" description="Polar residues" evidence="1">
    <location>
        <begin position="1"/>
        <end position="12"/>
    </location>
</feature>
<organism evidence="2 3">
    <name type="scientific">Aspergillus indologenus CBS 114.80</name>
    <dbReference type="NCBI Taxonomy" id="1450541"/>
    <lineage>
        <taxon>Eukaryota</taxon>
        <taxon>Fungi</taxon>
        <taxon>Dikarya</taxon>
        <taxon>Ascomycota</taxon>
        <taxon>Pezizomycotina</taxon>
        <taxon>Eurotiomycetes</taxon>
        <taxon>Eurotiomycetidae</taxon>
        <taxon>Eurotiales</taxon>
        <taxon>Aspergillaceae</taxon>
        <taxon>Aspergillus</taxon>
        <taxon>Aspergillus subgen. Circumdati</taxon>
    </lineage>
</organism>
<dbReference type="AlphaFoldDB" id="A0A2V5HPS0"/>
<feature type="compositionally biased region" description="Basic residues" evidence="1">
    <location>
        <begin position="137"/>
        <end position="150"/>
    </location>
</feature>
<evidence type="ECO:0000256" key="1">
    <source>
        <dbReference type="SAM" id="MobiDB-lite"/>
    </source>
</evidence>
<sequence length="150" mass="15913">MTFNSPNCPQLTARSPQPAAQARQSADRPQPAARSPQPKQGSQLTARSPQPQPAARAQARHPQPQPAARAQARQSADRRQPGSSGTPPFEPPAARSPQPKQGSQLTPAARSRSPQPAPKQGSQLTAGSLDPQAPHPSSRRAKRGYKASYL</sequence>
<feature type="compositionally biased region" description="Low complexity" evidence="1">
    <location>
        <begin position="13"/>
        <end position="34"/>
    </location>
</feature>
<protein>
    <submittedName>
        <fullName evidence="2">Uncharacterized protein</fullName>
    </submittedName>
</protein>
<feature type="compositionally biased region" description="Low complexity" evidence="1">
    <location>
        <begin position="46"/>
        <end position="74"/>
    </location>
</feature>
<accession>A0A2V5HPS0</accession>
<evidence type="ECO:0000313" key="3">
    <source>
        <dbReference type="Proteomes" id="UP000248817"/>
    </source>
</evidence>
<feature type="region of interest" description="Disordered" evidence="1">
    <location>
        <begin position="1"/>
        <end position="150"/>
    </location>
</feature>